<proteinExistence type="predicted"/>
<dbReference type="OrthoDB" id="9782395at2"/>
<protein>
    <recommendedName>
        <fullName evidence="2">DUF218 domain-containing protein</fullName>
    </recommendedName>
</protein>
<accession>A0A1P8WFJ7</accession>
<evidence type="ECO:0000313" key="4">
    <source>
        <dbReference type="Proteomes" id="UP000187735"/>
    </source>
</evidence>
<dbReference type="GO" id="GO:0005886">
    <property type="term" value="C:plasma membrane"/>
    <property type="evidence" value="ECO:0007669"/>
    <property type="project" value="TreeGrafter"/>
</dbReference>
<evidence type="ECO:0000256" key="1">
    <source>
        <dbReference type="SAM" id="Phobius"/>
    </source>
</evidence>
<dbReference type="KEGG" id="fmr:Fuma_02454"/>
<keyword evidence="1" id="KW-0472">Membrane</keyword>
<dbReference type="GO" id="GO:0043164">
    <property type="term" value="P:Gram-negative-bacterium-type cell wall biogenesis"/>
    <property type="evidence" value="ECO:0007669"/>
    <property type="project" value="TreeGrafter"/>
</dbReference>
<sequence>MNYEVRCSNVIVGFAIGTAAILAIIGGTLGRKAVEKIATALAMPSGMIWYVLTGLVLTAWISHQRKLAALLFVGWAMFSVAGNGIFVAWLVTTIEEPYVQIDPLQSEAYDVVVLLGGGTTIAANDRPQGNASGDRLILAAQLYHQGLAKRLICTGQRIESMDSVGIDPAQASSTVLQGLGVPESAIEQLGGRTTSEEMETLGKRFSDSGQRVGVVTSAWHLPRAMRLAIRNNFHPDPLPADFLSEPKRTLTTGETILSYIPSADSLHATTRVAKECLGMLVGR</sequence>
<dbReference type="InterPro" id="IPR003848">
    <property type="entry name" value="DUF218"/>
</dbReference>
<dbReference type="InterPro" id="IPR051599">
    <property type="entry name" value="Cell_Envelope_Assoc"/>
</dbReference>
<organism evidence="3 4">
    <name type="scientific">Fuerstiella marisgermanici</name>
    <dbReference type="NCBI Taxonomy" id="1891926"/>
    <lineage>
        <taxon>Bacteria</taxon>
        <taxon>Pseudomonadati</taxon>
        <taxon>Planctomycetota</taxon>
        <taxon>Planctomycetia</taxon>
        <taxon>Planctomycetales</taxon>
        <taxon>Planctomycetaceae</taxon>
        <taxon>Fuerstiella</taxon>
    </lineage>
</organism>
<evidence type="ECO:0000313" key="3">
    <source>
        <dbReference type="EMBL" id="APZ92842.1"/>
    </source>
</evidence>
<dbReference type="EMBL" id="CP017641">
    <property type="protein sequence ID" value="APZ92842.1"/>
    <property type="molecule type" value="Genomic_DNA"/>
</dbReference>
<feature type="transmembrane region" description="Helical" evidence="1">
    <location>
        <begin position="37"/>
        <end position="60"/>
    </location>
</feature>
<dbReference type="Pfam" id="PF02698">
    <property type="entry name" value="DUF218"/>
    <property type="match status" value="1"/>
</dbReference>
<dbReference type="RefSeq" id="WP_077024408.1">
    <property type="nucleotide sequence ID" value="NZ_CP017641.1"/>
</dbReference>
<dbReference type="STRING" id="1891926.Fuma_02454"/>
<feature type="transmembrane region" description="Helical" evidence="1">
    <location>
        <begin position="67"/>
        <end position="91"/>
    </location>
</feature>
<dbReference type="CDD" id="cd06259">
    <property type="entry name" value="YdcF-like"/>
    <property type="match status" value="1"/>
</dbReference>
<name>A0A1P8WFJ7_9PLAN</name>
<dbReference type="PANTHER" id="PTHR30336:SF4">
    <property type="entry name" value="ENVELOPE BIOGENESIS FACTOR ELYC"/>
    <property type="match status" value="1"/>
</dbReference>
<evidence type="ECO:0000259" key="2">
    <source>
        <dbReference type="Pfam" id="PF02698"/>
    </source>
</evidence>
<gene>
    <name evidence="3" type="ORF">Fuma_02454</name>
</gene>
<dbReference type="GO" id="GO:0000270">
    <property type="term" value="P:peptidoglycan metabolic process"/>
    <property type="evidence" value="ECO:0007669"/>
    <property type="project" value="TreeGrafter"/>
</dbReference>
<dbReference type="Proteomes" id="UP000187735">
    <property type="component" value="Chromosome"/>
</dbReference>
<feature type="domain" description="DUF218" evidence="2">
    <location>
        <begin position="110"/>
        <end position="278"/>
    </location>
</feature>
<keyword evidence="1" id="KW-1133">Transmembrane helix</keyword>
<reference evidence="3 4" key="1">
    <citation type="journal article" date="2016" name="Front. Microbiol.">
        <title>Fuerstia marisgermanicae gen. nov., sp. nov., an Unusual Member of the Phylum Planctomycetes from the German Wadden Sea.</title>
        <authorList>
            <person name="Kohn T."/>
            <person name="Heuer A."/>
            <person name="Jogler M."/>
            <person name="Vollmers J."/>
            <person name="Boedeker C."/>
            <person name="Bunk B."/>
            <person name="Rast P."/>
            <person name="Borchert D."/>
            <person name="Glockner I."/>
            <person name="Freese H.M."/>
            <person name="Klenk H.P."/>
            <person name="Overmann J."/>
            <person name="Kaster A.K."/>
            <person name="Rohde M."/>
            <person name="Wiegand S."/>
            <person name="Jogler C."/>
        </authorList>
    </citation>
    <scope>NUCLEOTIDE SEQUENCE [LARGE SCALE GENOMIC DNA]</scope>
    <source>
        <strain evidence="3 4">NH11</strain>
    </source>
</reference>
<dbReference type="AlphaFoldDB" id="A0A1P8WFJ7"/>
<keyword evidence="4" id="KW-1185">Reference proteome</keyword>
<keyword evidence="1" id="KW-0812">Transmembrane</keyword>
<dbReference type="PANTHER" id="PTHR30336">
    <property type="entry name" value="INNER MEMBRANE PROTEIN, PROBABLE PERMEASE"/>
    <property type="match status" value="1"/>
</dbReference>
<feature type="transmembrane region" description="Helical" evidence="1">
    <location>
        <begin position="7"/>
        <end position="25"/>
    </location>
</feature>